<organism evidence="6 7">
    <name type="scientific">Haloferax massiliensis</name>
    <dbReference type="NCBI Taxonomy" id="1476858"/>
    <lineage>
        <taxon>Archaea</taxon>
        <taxon>Methanobacteriati</taxon>
        <taxon>Methanobacteriota</taxon>
        <taxon>Stenosarchaea group</taxon>
        <taxon>Halobacteria</taxon>
        <taxon>Halobacteriales</taxon>
        <taxon>Haloferacaceae</taxon>
        <taxon>Haloferax</taxon>
    </lineage>
</organism>
<accession>A0A0D6JV91</accession>
<proteinExistence type="predicted"/>
<dbReference type="OrthoDB" id="304381at2157"/>
<sequence>MTGDDSHGPEPTRRRYLKYGGAVAAGGLLAGCAGGSTESLTTGSADTDASGDRTATTTTTSTETETTTDDEADGGSYSVSMAPVGEVEFDAVPERALTYYPVSADATVAFGHGDAITGIGYDKELFGNTVDYYYDALDGVDFEWEDLGRVTPASNPNALDRELFYELDSDVHFLDPALLRSSSFDWTEDEVASIASDVGPWFGNYYSRTNAEPPEPYRDRYEYYTLWEYLGYIAAVFREEARYRAFKSIRDDLVARIQADLPPASERPSLAVVAYTGGTFWPYDFTQDGYLWAHLRPFGMPNAFAATDAETGSGGSYDYEAMVETAPDVVLRYWGTALGDSFRSNREEVLSDPLADEVPAFRDGRYFPSGNGMQGPIMNLFQLEMTAKQLFPDRFGAWPGYGDGESYPEIPAGERLFNRGRVADVVTGEF</sequence>
<dbReference type="RefSeq" id="WP_089780806.1">
    <property type="nucleotide sequence ID" value="NZ_CABLRR010000005.1"/>
</dbReference>
<gene>
    <name evidence="6" type="ORF">BN996_03293</name>
</gene>
<protein>
    <submittedName>
        <fullName evidence="6">Periplasmic binding protein</fullName>
    </submittedName>
</protein>
<dbReference type="AlphaFoldDB" id="A0A0D6JV91"/>
<evidence type="ECO:0000256" key="3">
    <source>
        <dbReference type="ARBA" id="ARBA00022729"/>
    </source>
</evidence>
<keyword evidence="3" id="KW-0732">Signal</keyword>
<comment type="subcellular location">
    <subcellularLocation>
        <location evidence="1">Cell envelope</location>
    </subcellularLocation>
</comment>
<dbReference type="EMBL" id="CSTE01000005">
    <property type="protein sequence ID" value="CQR52776.1"/>
    <property type="molecule type" value="Genomic_DNA"/>
</dbReference>
<name>A0A0D6JV91_9EURY</name>
<dbReference type="PANTHER" id="PTHR30532:SF1">
    <property type="entry name" value="IRON(3+)-HYDROXAMATE-BINDING PROTEIN FHUD"/>
    <property type="match status" value="1"/>
</dbReference>
<dbReference type="InterPro" id="IPR002491">
    <property type="entry name" value="ABC_transptr_periplasmic_BD"/>
</dbReference>
<dbReference type="PANTHER" id="PTHR30532">
    <property type="entry name" value="IRON III DICITRATE-BINDING PERIPLASMIC PROTEIN"/>
    <property type="match status" value="1"/>
</dbReference>
<evidence type="ECO:0000313" key="6">
    <source>
        <dbReference type="EMBL" id="CQR52776.1"/>
    </source>
</evidence>
<feature type="domain" description="Fe/B12 periplasmic-binding" evidence="5">
    <location>
        <begin position="232"/>
        <end position="365"/>
    </location>
</feature>
<evidence type="ECO:0000313" key="7">
    <source>
        <dbReference type="Proteomes" id="UP000198902"/>
    </source>
</evidence>
<dbReference type="InterPro" id="IPR051313">
    <property type="entry name" value="Bact_iron-sidero_bind"/>
</dbReference>
<feature type="compositionally biased region" description="Low complexity" evidence="4">
    <location>
        <begin position="44"/>
        <end position="65"/>
    </location>
</feature>
<feature type="region of interest" description="Disordered" evidence="4">
    <location>
        <begin position="35"/>
        <end position="78"/>
    </location>
</feature>
<dbReference type="Pfam" id="PF01497">
    <property type="entry name" value="Peripla_BP_2"/>
    <property type="match status" value="1"/>
</dbReference>
<evidence type="ECO:0000256" key="2">
    <source>
        <dbReference type="ARBA" id="ARBA00022448"/>
    </source>
</evidence>
<evidence type="ECO:0000256" key="4">
    <source>
        <dbReference type="SAM" id="MobiDB-lite"/>
    </source>
</evidence>
<dbReference type="Proteomes" id="UP000198902">
    <property type="component" value="Unassembled WGS sequence"/>
</dbReference>
<evidence type="ECO:0000256" key="1">
    <source>
        <dbReference type="ARBA" id="ARBA00004196"/>
    </source>
</evidence>
<dbReference type="Gene3D" id="3.40.50.1980">
    <property type="entry name" value="Nitrogenase molybdenum iron protein domain"/>
    <property type="match status" value="2"/>
</dbReference>
<dbReference type="SUPFAM" id="SSF53807">
    <property type="entry name" value="Helical backbone' metal receptor"/>
    <property type="match status" value="1"/>
</dbReference>
<keyword evidence="2" id="KW-0813">Transport</keyword>
<evidence type="ECO:0000259" key="5">
    <source>
        <dbReference type="Pfam" id="PF01497"/>
    </source>
</evidence>
<dbReference type="PROSITE" id="PS51318">
    <property type="entry name" value="TAT"/>
    <property type="match status" value="1"/>
</dbReference>
<dbReference type="InterPro" id="IPR006311">
    <property type="entry name" value="TAT_signal"/>
</dbReference>
<reference evidence="7" key="1">
    <citation type="submission" date="2015-03" db="EMBL/GenBank/DDBJ databases">
        <authorList>
            <person name="Urmite Genomes"/>
        </authorList>
    </citation>
    <scope>NUCLEOTIDE SEQUENCE [LARGE SCALE GENOMIC DNA]</scope>
    <source>
        <strain evidence="7">Arc-Hr</strain>
    </source>
</reference>
<keyword evidence="7" id="KW-1185">Reference proteome</keyword>